<dbReference type="Proteomes" id="UP000061382">
    <property type="component" value="Chromosome"/>
</dbReference>
<protein>
    <submittedName>
        <fullName evidence="1">Uncharacterized protein</fullName>
    </submittedName>
</protein>
<name>A0A0P0CTZ4_9BACT</name>
<proteinExistence type="predicted"/>
<keyword evidence="2" id="KW-1185">Reference proteome</keyword>
<organism evidence="1 2">
    <name type="scientific">Rufibacter tibetensis</name>
    <dbReference type="NCBI Taxonomy" id="512763"/>
    <lineage>
        <taxon>Bacteria</taxon>
        <taxon>Pseudomonadati</taxon>
        <taxon>Bacteroidota</taxon>
        <taxon>Cytophagia</taxon>
        <taxon>Cytophagales</taxon>
        <taxon>Hymenobacteraceae</taxon>
        <taxon>Rufibacter</taxon>
    </lineage>
</organism>
<gene>
    <name evidence="1" type="ORF">DC20_06710</name>
</gene>
<evidence type="ECO:0000313" key="1">
    <source>
        <dbReference type="EMBL" id="ALI98715.1"/>
    </source>
</evidence>
<accession>A0A0P0CTZ4</accession>
<dbReference type="AlphaFoldDB" id="A0A0P0CTZ4"/>
<dbReference type="EMBL" id="CP012643">
    <property type="protein sequence ID" value="ALI98715.1"/>
    <property type="molecule type" value="Genomic_DNA"/>
</dbReference>
<dbReference type="KEGG" id="rti:DC20_06710"/>
<reference evidence="1 2" key="1">
    <citation type="submission" date="2015-08" db="EMBL/GenBank/DDBJ databases">
        <title>Complete genome sequence of Rufibacter tibetensis strain 1351t, a radiation-resistant bacterium from tibet plateau.</title>
        <authorList>
            <person name="Dai J."/>
        </authorList>
    </citation>
    <scope>NUCLEOTIDE SEQUENCE [LARGE SCALE GENOMIC DNA]</scope>
    <source>
        <strain evidence="1 2">1351</strain>
    </source>
</reference>
<dbReference type="PATRIC" id="fig|512763.3.peg.1485"/>
<evidence type="ECO:0000313" key="2">
    <source>
        <dbReference type="Proteomes" id="UP000061382"/>
    </source>
</evidence>
<sequence>MFRLSGEVQAQEKFAASLNHITSIDSTDMVVASQSDGGKGILSFPGVNKLLFLNTRTQETRIVELPAGFVISRTFLNVPGRYEGERLVLISGTYKGWGNNEKLEWNDPEYLFVSTASGQHLKQISPEEERLVEWTVNKNSNTLALITRPDTNKDKKYDAKDSNKLYIYHLTSGQLIAMPPL</sequence>